<dbReference type="EMBL" id="CAJVCH010104488">
    <property type="protein sequence ID" value="CAG7723986.1"/>
    <property type="molecule type" value="Genomic_DNA"/>
</dbReference>
<accession>A0A8J2JPE5</accession>
<evidence type="ECO:0008006" key="3">
    <source>
        <dbReference type="Google" id="ProtNLM"/>
    </source>
</evidence>
<dbReference type="Proteomes" id="UP000708208">
    <property type="component" value="Unassembled WGS sequence"/>
</dbReference>
<reference evidence="1" key="1">
    <citation type="submission" date="2021-06" db="EMBL/GenBank/DDBJ databases">
        <authorList>
            <person name="Hodson N. C."/>
            <person name="Mongue J. A."/>
            <person name="Jaron S. K."/>
        </authorList>
    </citation>
    <scope>NUCLEOTIDE SEQUENCE</scope>
</reference>
<comment type="caution">
    <text evidence="1">The sequence shown here is derived from an EMBL/GenBank/DDBJ whole genome shotgun (WGS) entry which is preliminary data.</text>
</comment>
<dbReference type="AlphaFoldDB" id="A0A8J2JPE5"/>
<evidence type="ECO:0000313" key="1">
    <source>
        <dbReference type="EMBL" id="CAG7723986.1"/>
    </source>
</evidence>
<name>A0A8J2JPE5_9HEXA</name>
<gene>
    <name evidence="1" type="ORF">AFUS01_LOCUS13036</name>
</gene>
<evidence type="ECO:0000313" key="2">
    <source>
        <dbReference type="Proteomes" id="UP000708208"/>
    </source>
</evidence>
<sequence>MEVKNINNICHKNPDQNTHPCENQVDKALSNWIICRKIFQHLPISDLKTIHKVNKFWRREVDLCLNQYNLQFFYSEITSRESIVMTDIKGLRRETTKYELFLEDVTKVLKNAIKRTGRIYITLHLNNTGPFNSRLLEFVKTFGNLIFRLNFEVSISMDISHFINFVWKYLPNLEELHMDEFSLTANENEMSQKRLIEMKLINLTRISFFKQEPPFQSRIDLSDNIFTSILNLAPNLQQIYCFPLERIQVLATTNQMDLLKGIKYPHRPIFNNDIFTYLSKLAELSPKLQFFDPPRSPRLCSRKVLRLCRNYLRRIMESSKGSLEHLIVFPTQRLGYLNYPRGMSSVKTLEFANESNYYEKLQTILYLKRLGITPNKQKPWRRFFPKKFHLQKTFPNVEQVRIVLDEITRENCEKYFPIKMFQQINPTKMYTNEAGCLCLGALGNRFPSISHLTLDITDMEMTSLENSLKNLLKFRNLSTLKMEINSHRFFHKIDRTLENYEARGIFDSILTGIPDHICRQLVSSPGDVFREKEILKAGPVLDITGLKRVEFIFNSKEPNNRNRWFWGCSCFPVLLFSKVSIEFGFKANPLVNVVVRVQDEHSAIQTDAMMKAVGAAIDHIDLDMSYQPPFYIKTNIPI</sequence>
<protein>
    <recommendedName>
        <fullName evidence="3">F-box domain-containing protein</fullName>
    </recommendedName>
</protein>
<keyword evidence="2" id="KW-1185">Reference proteome</keyword>
<organism evidence="1 2">
    <name type="scientific">Allacma fusca</name>
    <dbReference type="NCBI Taxonomy" id="39272"/>
    <lineage>
        <taxon>Eukaryota</taxon>
        <taxon>Metazoa</taxon>
        <taxon>Ecdysozoa</taxon>
        <taxon>Arthropoda</taxon>
        <taxon>Hexapoda</taxon>
        <taxon>Collembola</taxon>
        <taxon>Symphypleona</taxon>
        <taxon>Sminthuridae</taxon>
        <taxon>Allacma</taxon>
    </lineage>
</organism>
<proteinExistence type="predicted"/>